<feature type="domain" description="GmrSD restriction endonucleases N-terminal" evidence="1">
    <location>
        <begin position="9"/>
        <end position="258"/>
    </location>
</feature>
<accession>A0A644XND2</accession>
<dbReference type="PANTHER" id="PTHR37292">
    <property type="entry name" value="VNG6097C"/>
    <property type="match status" value="1"/>
</dbReference>
<gene>
    <name evidence="2" type="ORF">SDC9_61955</name>
</gene>
<comment type="caution">
    <text evidence="2">The sequence shown here is derived from an EMBL/GenBank/DDBJ whole genome shotgun (WGS) entry which is preliminary data.</text>
</comment>
<dbReference type="PANTHER" id="PTHR37292:SF2">
    <property type="entry name" value="DUF262 DOMAIN-CONTAINING PROTEIN"/>
    <property type="match status" value="1"/>
</dbReference>
<proteinExistence type="predicted"/>
<reference evidence="2" key="1">
    <citation type="submission" date="2019-08" db="EMBL/GenBank/DDBJ databases">
        <authorList>
            <person name="Kucharzyk K."/>
            <person name="Murdoch R.W."/>
            <person name="Higgins S."/>
            <person name="Loffler F."/>
        </authorList>
    </citation>
    <scope>NUCLEOTIDE SEQUENCE</scope>
</reference>
<evidence type="ECO:0000259" key="1">
    <source>
        <dbReference type="Pfam" id="PF03235"/>
    </source>
</evidence>
<sequence length="581" mass="66987">MSFQTPLSISEVINDIHSKKYLLPSIQREFVWSPEQITMLFDSLMRNYPINSFLFWKVPKEKASEFKFYEFLRDYHQKDNRHNPKANISGSDDVMAVLDGQQRLTSLYIALRGTYANKIAYKKWDNPLAYPKKKLYINLLGAPEDISYEYELEFLTEPEAAKMDDDHHWFPVGKILDLKELSDVMDYLITSGLAANPDKGKAQYANRTLSKLHAVIHVNRIISYYLEQSTELDKVLNIFIRVNSGGTTLSYSDLLLSFATAQWETRDAREEINDFVDEVNQIGRGFNISKDIVLKASLVLCDIPDISFKVDNFNRTNMLKIEKEWDNITKAIRDALKLISSFGFSRENITSNNLIIPVAYYLKSIGLPNNFETSTSKIADRKNIKLWFVSALLKRVFSFAPDGVLKPVREIIKSQSANGFPVDAIFDHFKGTNRALQFTDDDINNLLYSKYGHGDTLVILSILYPWADLKHSFNVDHMFPKSTFTPKKLKAKGVPENKIDDFIANYNFIGNLQLLEEIPNIEKKAMDFDVWLNQKVPAGGLADYKKKHYVPNVSLDFSNFDVFLEEREKMLIQKLNFELKK</sequence>
<dbReference type="InterPro" id="IPR004919">
    <property type="entry name" value="GmrSD_N"/>
</dbReference>
<dbReference type="EMBL" id="VSSQ01002466">
    <property type="protein sequence ID" value="MPM15584.1"/>
    <property type="molecule type" value="Genomic_DNA"/>
</dbReference>
<name>A0A644XND2_9ZZZZ</name>
<dbReference type="Pfam" id="PF03235">
    <property type="entry name" value="GmrSD_N"/>
    <property type="match status" value="1"/>
</dbReference>
<dbReference type="AlphaFoldDB" id="A0A644XND2"/>
<organism evidence="2">
    <name type="scientific">bioreactor metagenome</name>
    <dbReference type="NCBI Taxonomy" id="1076179"/>
    <lineage>
        <taxon>unclassified sequences</taxon>
        <taxon>metagenomes</taxon>
        <taxon>ecological metagenomes</taxon>
    </lineage>
</organism>
<protein>
    <recommendedName>
        <fullName evidence="1">GmrSD restriction endonucleases N-terminal domain-containing protein</fullName>
    </recommendedName>
</protein>
<evidence type="ECO:0000313" key="2">
    <source>
        <dbReference type="EMBL" id="MPM15584.1"/>
    </source>
</evidence>